<protein>
    <submittedName>
        <fullName evidence="2">DUF4097 family beta strand repeat-containing protein</fullName>
    </submittedName>
</protein>
<evidence type="ECO:0000259" key="1">
    <source>
        <dbReference type="Pfam" id="PF13349"/>
    </source>
</evidence>
<comment type="caution">
    <text evidence="2">The sequence shown here is derived from an EMBL/GenBank/DDBJ whole genome shotgun (WGS) entry which is preliminary data.</text>
</comment>
<dbReference type="EMBL" id="JBHSRI010000006">
    <property type="protein sequence ID" value="MFC6039015.1"/>
    <property type="molecule type" value="Genomic_DNA"/>
</dbReference>
<sequence>MTEQQFLNELEMALTRLPADERNDILQDIKEYFTNGREDGKSDSEIAGSLGSPKEIADELLTNYVPEKSHTEDKKLIIITDTAFTKVEMNINHGSLHVYPSETDTTTIELVNAPEKLVLTADVIGDTLSIRLKGPKFNFFSFLSFGKDVRVNVALPIKTYTALSMKTDNGSISGEKILGKTMTVSSDNGSIKLKEIAASTLDVQTDNGRIDIDKVQVDILSSNTDNGRIELRNIDADQVHAETDNGRIVMEYINGKIVGKTDNGRITLLTTHIDCMIDLETDNGSILIETESDPTDVTIRAKVDHGKIDIFGENNSRTTFGNGTNTIQLSSDNGKITVGKKSASVFSS</sequence>
<dbReference type="PANTHER" id="PTHR34094">
    <property type="match status" value="1"/>
</dbReference>
<dbReference type="Pfam" id="PF13349">
    <property type="entry name" value="DUF4097"/>
    <property type="match status" value="1"/>
</dbReference>
<evidence type="ECO:0000313" key="3">
    <source>
        <dbReference type="Proteomes" id="UP001596170"/>
    </source>
</evidence>
<dbReference type="InterPro" id="IPR025164">
    <property type="entry name" value="Toastrack_DUF4097"/>
</dbReference>
<dbReference type="Proteomes" id="UP001596170">
    <property type="component" value="Unassembled WGS sequence"/>
</dbReference>
<dbReference type="RefSeq" id="WP_377733112.1">
    <property type="nucleotide sequence ID" value="NZ_JBHSRI010000006.1"/>
</dbReference>
<dbReference type="Pfam" id="PF22564">
    <property type="entry name" value="HAAS"/>
    <property type="match status" value="1"/>
</dbReference>
<feature type="domain" description="DUF4097" evidence="1">
    <location>
        <begin position="90"/>
        <end position="338"/>
    </location>
</feature>
<gene>
    <name evidence="2" type="ORF">ACFPYN_06045</name>
</gene>
<proteinExistence type="predicted"/>
<evidence type="ECO:0000313" key="2">
    <source>
        <dbReference type="EMBL" id="MFC6039015.1"/>
    </source>
</evidence>
<dbReference type="PANTHER" id="PTHR34094:SF1">
    <property type="entry name" value="PROTEIN FAM185A"/>
    <property type="match status" value="1"/>
</dbReference>
<reference evidence="3" key="1">
    <citation type="journal article" date="2019" name="Int. J. Syst. Evol. Microbiol.">
        <title>The Global Catalogue of Microorganisms (GCM) 10K type strain sequencing project: providing services to taxonomists for standard genome sequencing and annotation.</title>
        <authorList>
            <consortium name="The Broad Institute Genomics Platform"/>
            <consortium name="The Broad Institute Genome Sequencing Center for Infectious Disease"/>
            <person name="Wu L."/>
            <person name="Ma J."/>
        </authorList>
    </citation>
    <scope>NUCLEOTIDE SEQUENCE [LARGE SCALE GENOMIC DNA]</scope>
    <source>
        <strain evidence="3">CCUG 54527</strain>
    </source>
</reference>
<accession>A0ABW1L5Y0</accession>
<organism evidence="2 3">
    <name type="scientific">Paenisporosarcina macmurdoensis</name>
    <dbReference type="NCBI Taxonomy" id="212659"/>
    <lineage>
        <taxon>Bacteria</taxon>
        <taxon>Bacillati</taxon>
        <taxon>Bacillota</taxon>
        <taxon>Bacilli</taxon>
        <taxon>Bacillales</taxon>
        <taxon>Caryophanaceae</taxon>
        <taxon>Paenisporosarcina</taxon>
    </lineage>
</organism>
<keyword evidence="3" id="KW-1185">Reference proteome</keyword>
<name>A0ABW1L5Y0_9BACL</name>